<organism evidence="1 2">
    <name type="scientific">Pseudoalteromonas piscicida</name>
    <dbReference type="NCBI Taxonomy" id="43662"/>
    <lineage>
        <taxon>Bacteria</taxon>
        <taxon>Pseudomonadati</taxon>
        <taxon>Pseudomonadota</taxon>
        <taxon>Gammaproteobacteria</taxon>
        <taxon>Alteromonadales</taxon>
        <taxon>Pseudoalteromonadaceae</taxon>
        <taxon>Pseudoalteromonas</taxon>
    </lineage>
</organism>
<dbReference type="Proteomes" id="UP000228621">
    <property type="component" value="Unassembled WGS sequence"/>
</dbReference>
<gene>
    <name evidence="1" type="ORF">CEX98_04730</name>
</gene>
<dbReference type="Gene3D" id="1.20.910.10">
    <property type="entry name" value="Heme oxygenase-like"/>
    <property type="match status" value="1"/>
</dbReference>
<dbReference type="OrthoDB" id="5177824at2"/>
<keyword evidence="2" id="KW-1185">Reference proteome</keyword>
<dbReference type="RefSeq" id="WP_099640967.1">
    <property type="nucleotide sequence ID" value="NZ_JAQPZX010000001.1"/>
</dbReference>
<proteinExistence type="predicted"/>
<evidence type="ECO:0000313" key="1">
    <source>
        <dbReference type="EMBL" id="PCK32898.1"/>
    </source>
</evidence>
<name>A0A2A5JU04_PSEO7</name>
<dbReference type="Pfam" id="PF14518">
    <property type="entry name" value="Haem_oxygenas_2"/>
    <property type="match status" value="1"/>
</dbReference>
<comment type="caution">
    <text evidence="1">The sequence shown here is derived from an EMBL/GenBank/DDBJ whole genome shotgun (WGS) entry which is preliminary data.</text>
</comment>
<accession>A0A2A5JU04</accession>
<reference evidence="2" key="1">
    <citation type="journal article" date="2019" name="Genome Announc.">
        <title>Draft Genome Sequence of Pseudoalteromonas piscicida Strain 36Y ROTHPW, an Hypersaline Seawater Isolate from the South Coast of Sonora, Mexico.</title>
        <authorList>
            <person name="Sanchez-Diaz R."/>
            <person name="Molina-Garza Z.J."/>
            <person name="Cruz-Suarez L.E."/>
            <person name="Selvin J."/>
            <person name="Kiran G.S."/>
            <person name="Ibarra-Gamez J.C."/>
            <person name="Gomez-Gil B."/>
            <person name="Galaviz-Silva L."/>
        </authorList>
    </citation>
    <scope>NUCLEOTIDE SEQUENCE [LARGE SCALE GENOMIC DNA]</scope>
    <source>
        <strain evidence="2">36Y_RITHPW</strain>
    </source>
</reference>
<dbReference type="EMBL" id="NKHF01000023">
    <property type="protein sequence ID" value="PCK32898.1"/>
    <property type="molecule type" value="Genomic_DNA"/>
</dbReference>
<evidence type="ECO:0000313" key="2">
    <source>
        <dbReference type="Proteomes" id="UP000228621"/>
    </source>
</evidence>
<dbReference type="SMART" id="SM01236">
    <property type="entry name" value="Haem_oxygenase_2"/>
    <property type="match status" value="1"/>
</dbReference>
<dbReference type="AlphaFoldDB" id="A0A2A5JU04"/>
<dbReference type="SUPFAM" id="SSF48613">
    <property type="entry name" value="Heme oxygenase-like"/>
    <property type="match status" value="1"/>
</dbReference>
<protein>
    <submittedName>
        <fullName evidence="1">Biliverdin-producing heme oxygenase</fullName>
    </submittedName>
</protein>
<dbReference type="InterPro" id="IPR016084">
    <property type="entry name" value="Haem_Oase-like_multi-hlx"/>
</dbReference>
<sequence>MSNFYQTLQAETEQARQYLLSAPIIDDVFHGQITKGQYVSFLQQAFHHVKHTVPLLMACGARLDDSKEWLREAIGHYIEEEMGHQEWILNDIAACGVDKEVIRHSTPSFATEMMVSYAYDSIARKHPLSFFGMVNVLEGTSIALADDAAHQIAHKLGLPRNAFSYLTSHGALDIEHIDFFKGLMNQITCEEEQAIIIHSARQFYRLYGDIFRSIETAPAGVEFAEVS</sequence>